<dbReference type="GO" id="GO:0016787">
    <property type="term" value="F:hydrolase activity"/>
    <property type="evidence" value="ECO:0007669"/>
    <property type="project" value="UniProtKB-KW"/>
</dbReference>
<evidence type="ECO:0000313" key="4">
    <source>
        <dbReference type="Proteomes" id="UP000285961"/>
    </source>
</evidence>
<dbReference type="Pfam" id="PF06500">
    <property type="entry name" value="FrsA-like"/>
    <property type="match status" value="1"/>
</dbReference>
<evidence type="ECO:0000256" key="1">
    <source>
        <dbReference type="ARBA" id="ARBA00022801"/>
    </source>
</evidence>
<dbReference type="AlphaFoldDB" id="A0A419EW32"/>
<keyword evidence="1 3" id="KW-0378">Hydrolase</keyword>
<accession>A0A419EW32</accession>
<dbReference type="Proteomes" id="UP000285961">
    <property type="component" value="Unassembled WGS sequence"/>
</dbReference>
<dbReference type="InterPro" id="IPR010520">
    <property type="entry name" value="FrsA-like"/>
</dbReference>
<feature type="region of interest" description="Disordered" evidence="2">
    <location>
        <begin position="387"/>
        <end position="410"/>
    </location>
</feature>
<gene>
    <name evidence="3" type="ORF">C4532_11980</name>
</gene>
<organism evidence="3 4">
    <name type="scientific">Candidatus Abyssobacteria bacterium SURF_17</name>
    <dbReference type="NCBI Taxonomy" id="2093361"/>
    <lineage>
        <taxon>Bacteria</taxon>
        <taxon>Pseudomonadati</taxon>
        <taxon>Candidatus Hydrogenedentota</taxon>
        <taxon>Candidatus Abyssobacteria</taxon>
    </lineage>
</organism>
<dbReference type="PANTHER" id="PTHR22946:SF12">
    <property type="entry name" value="CONIDIAL PIGMENT BIOSYNTHESIS PROTEIN AYG1 (AFU_ORTHOLOGUE AFUA_2G17550)"/>
    <property type="match status" value="1"/>
</dbReference>
<dbReference type="SUPFAM" id="SSF53474">
    <property type="entry name" value="alpha/beta-Hydrolases"/>
    <property type="match status" value="1"/>
</dbReference>
<dbReference type="EMBL" id="QZKI01000089">
    <property type="protein sequence ID" value="RJP68688.1"/>
    <property type="molecule type" value="Genomic_DNA"/>
</dbReference>
<comment type="caution">
    <text evidence="3">The sequence shown here is derived from an EMBL/GenBank/DDBJ whole genome shotgun (WGS) entry which is preliminary data.</text>
</comment>
<evidence type="ECO:0000256" key="2">
    <source>
        <dbReference type="SAM" id="MobiDB-lite"/>
    </source>
</evidence>
<evidence type="ECO:0000313" key="3">
    <source>
        <dbReference type="EMBL" id="RJP68688.1"/>
    </source>
</evidence>
<dbReference type="InterPro" id="IPR050261">
    <property type="entry name" value="FrsA_esterase"/>
</dbReference>
<protein>
    <submittedName>
        <fullName evidence="3">Alpha/beta hydrolase</fullName>
    </submittedName>
</protein>
<dbReference type="Gene3D" id="3.40.50.1820">
    <property type="entry name" value="alpha/beta hydrolase"/>
    <property type="match status" value="1"/>
</dbReference>
<dbReference type="InterPro" id="IPR029058">
    <property type="entry name" value="AB_hydrolase_fold"/>
</dbReference>
<dbReference type="PANTHER" id="PTHR22946">
    <property type="entry name" value="DIENELACTONE HYDROLASE DOMAIN-CONTAINING PROTEIN-RELATED"/>
    <property type="match status" value="1"/>
</dbReference>
<name>A0A419EW32_9BACT</name>
<reference evidence="3 4" key="1">
    <citation type="journal article" date="2017" name="ISME J.">
        <title>Energy and carbon metabolisms in a deep terrestrial subsurface fluid microbial community.</title>
        <authorList>
            <person name="Momper L."/>
            <person name="Jungbluth S.P."/>
            <person name="Lee M.D."/>
            <person name="Amend J.P."/>
        </authorList>
    </citation>
    <scope>NUCLEOTIDE SEQUENCE [LARGE SCALE GENOMIC DNA]</scope>
    <source>
        <strain evidence="3">SURF_17</strain>
    </source>
</reference>
<proteinExistence type="predicted"/>
<sequence length="410" mass="44758">MKKYLWIVAVLVVAALVVLGIIYREPLVLRVTGMRPFVEERFGGWVEAGADEQELDAALRRVHDPLGSGPGSWVYELSQPAAEHEAAAREAEAANDTATAAQEYQKAAVFYFVARFPFVSTPAKAEAYRKHIECYLEAAKYFDPPLEQVRIPFEGKTIIGYLRVPDVGEPPVVIVTGGVDTWKSDVERQCQAMLAEGMAVFAFDMPGTGESQWALDPTSDRVYGAVVEYLKARGDLDGENIGVYLQSFAGLFAVKLALVDPDVKAAVNIGGPIHLAFTPEHIKKVPDVMVKTIANAMREDLDASFEETVSRAKPMSLGEQGLLKKPERQAALLSINGDQDPLVPIEDLYIISKSGIQQDEWVYAGDGHCAPDNLKEHAPKAASWLKAHLAKPEKAPSAVELESGEAQEAQ</sequence>